<evidence type="ECO:0000313" key="3">
    <source>
        <dbReference type="Proteomes" id="UP000073492"/>
    </source>
</evidence>
<protein>
    <submittedName>
        <fullName evidence="2">Uncharacterized protein</fullName>
    </submittedName>
</protein>
<accession>A0A139IH88</accession>
<dbReference type="Proteomes" id="UP000073492">
    <property type="component" value="Unassembled WGS sequence"/>
</dbReference>
<feature type="region of interest" description="Disordered" evidence="1">
    <location>
        <begin position="1"/>
        <end position="23"/>
    </location>
</feature>
<gene>
    <name evidence="2" type="ORF">AC579_9254</name>
</gene>
<proteinExistence type="predicted"/>
<keyword evidence="3" id="KW-1185">Reference proteome</keyword>
<organism evidence="2 3">
    <name type="scientific">Pseudocercospora musae</name>
    <dbReference type="NCBI Taxonomy" id="113226"/>
    <lineage>
        <taxon>Eukaryota</taxon>
        <taxon>Fungi</taxon>
        <taxon>Dikarya</taxon>
        <taxon>Ascomycota</taxon>
        <taxon>Pezizomycotina</taxon>
        <taxon>Dothideomycetes</taxon>
        <taxon>Dothideomycetidae</taxon>
        <taxon>Mycosphaerellales</taxon>
        <taxon>Mycosphaerellaceae</taxon>
        <taxon>Pseudocercospora</taxon>
    </lineage>
</organism>
<dbReference type="AlphaFoldDB" id="A0A139IH88"/>
<dbReference type="EMBL" id="LFZO01000092">
    <property type="protein sequence ID" value="KXT14167.1"/>
    <property type="molecule type" value="Genomic_DNA"/>
</dbReference>
<evidence type="ECO:0000256" key="1">
    <source>
        <dbReference type="SAM" id="MobiDB-lite"/>
    </source>
</evidence>
<reference evidence="2 3" key="1">
    <citation type="submission" date="2015-07" db="EMBL/GenBank/DDBJ databases">
        <title>Comparative genomics of the Sigatoka disease complex on banana suggests a link between parallel evolutionary changes in Pseudocercospora fijiensis and Pseudocercospora eumusae and increased virulence on the banana host.</title>
        <authorList>
            <person name="Chang T.-C."/>
            <person name="Salvucci A."/>
            <person name="Crous P.W."/>
            <person name="Stergiopoulos I."/>
        </authorList>
    </citation>
    <scope>NUCLEOTIDE SEQUENCE [LARGE SCALE GENOMIC DNA]</scope>
    <source>
        <strain evidence="2 3">CBS 116634</strain>
    </source>
</reference>
<comment type="caution">
    <text evidence="2">The sequence shown here is derived from an EMBL/GenBank/DDBJ whole genome shotgun (WGS) entry which is preliminary data.</text>
</comment>
<name>A0A139IH88_9PEZI</name>
<sequence length="187" mass="21801">MARSNPVRTSASSAHQRKSVSPFQRLRSEQEFSRMEALERLFELYHLLICRRRTFTALQNQRIQAVQQYAYKHRHYEESVDDVEACLREHNNGQRRSFEESKQQLIRDGAAIVDHPNQHIAVETRIESIQHSIMEAEKDVVTSLRKLVQSFAEAYDWLQFNQPDTNAIIFEYRNGGCAPPLDPSEAN</sequence>
<evidence type="ECO:0000313" key="2">
    <source>
        <dbReference type="EMBL" id="KXT14167.1"/>
    </source>
</evidence>
<feature type="compositionally biased region" description="Polar residues" evidence="1">
    <location>
        <begin position="1"/>
        <end position="22"/>
    </location>
</feature>